<keyword evidence="7" id="KW-0521">NADP</keyword>
<keyword evidence="6" id="KW-0276">Fatty acid metabolism</keyword>
<comment type="subunit">
    <text evidence="13">Interacts with PEX5, probably required to target it into peroxisomes.</text>
</comment>
<keyword evidence="24" id="KW-1185">Reference proteome</keyword>
<comment type="function">
    <text evidence="12">Participates in chain elongation of fatty acids. Catalyzes the reduction of trans-2-enoyl-CoAs of varying chain lengths from 6:1 to 16:1, having maximum activity with 10:1 CoA. Has no 2,4-dienoyl-CoA reductase activity.</text>
</comment>
<dbReference type="PATRIC" id="fig|1110502.3.peg.4156"/>
<dbReference type="SUPFAM" id="SSF51735">
    <property type="entry name" value="NAD(P)-binding Rossmann-fold domains"/>
    <property type="match status" value="1"/>
</dbReference>
<keyword evidence="8" id="KW-0560">Oxidoreductase</keyword>
<evidence type="ECO:0000256" key="2">
    <source>
        <dbReference type="ARBA" id="ARBA00005189"/>
    </source>
</evidence>
<gene>
    <name evidence="23" type="primary">fadH</name>
    <name evidence="23" type="ordered locus">TMO_a0505</name>
</gene>
<evidence type="ECO:0000256" key="10">
    <source>
        <dbReference type="ARBA" id="ARBA00023140"/>
    </source>
</evidence>
<dbReference type="EMBL" id="CP003237">
    <property type="protein sequence ID" value="AFK55908.1"/>
    <property type="molecule type" value="Genomic_DNA"/>
</dbReference>
<evidence type="ECO:0000256" key="8">
    <source>
        <dbReference type="ARBA" id="ARBA00023002"/>
    </source>
</evidence>
<dbReference type="AlphaFoldDB" id="I3TT20"/>
<comment type="catalytic activity">
    <reaction evidence="21">
        <text>(2E)-octenoyl-CoA + NADPH + H(+) = octanoyl-CoA + NADP(+)</text>
        <dbReference type="Rhea" id="RHEA:44952"/>
        <dbReference type="ChEBI" id="CHEBI:15378"/>
        <dbReference type="ChEBI" id="CHEBI:57386"/>
        <dbReference type="ChEBI" id="CHEBI:57783"/>
        <dbReference type="ChEBI" id="CHEBI:58349"/>
        <dbReference type="ChEBI" id="CHEBI:62242"/>
    </reaction>
    <physiologicalReaction direction="left-to-right" evidence="21">
        <dbReference type="Rhea" id="RHEA:44953"/>
    </physiologicalReaction>
</comment>
<evidence type="ECO:0000256" key="6">
    <source>
        <dbReference type="ARBA" id="ARBA00022832"/>
    </source>
</evidence>
<evidence type="ECO:0000256" key="15">
    <source>
        <dbReference type="ARBA" id="ARBA00041063"/>
    </source>
</evidence>
<feature type="region of interest" description="Disordered" evidence="22">
    <location>
        <begin position="269"/>
        <end position="292"/>
    </location>
</feature>
<comment type="pathway">
    <text evidence="2">Lipid metabolism.</text>
</comment>
<evidence type="ECO:0000313" key="24">
    <source>
        <dbReference type="Proteomes" id="UP000005258"/>
    </source>
</evidence>
<reference evidence="23 24" key="1">
    <citation type="journal article" date="2012" name="J. Am. Chem. Soc.">
        <title>Bacterial biosynthesis and maturation of the didemnin anti-cancer agents.</title>
        <authorList>
            <person name="Xu Y."/>
            <person name="Kersten R.D."/>
            <person name="Nam S.J."/>
            <person name="Lu L."/>
            <person name="Al-Suwailem A.M."/>
            <person name="Zheng H."/>
            <person name="Fenical W."/>
            <person name="Dorrestein P.C."/>
            <person name="Moore B.S."/>
            <person name="Qian P.Y."/>
        </authorList>
    </citation>
    <scope>NUCLEOTIDE SEQUENCE [LARGE SCALE GENOMIC DNA]</scope>
    <source>
        <strain evidence="23 24">KA081020-065</strain>
    </source>
</reference>
<name>I3TT20_TISMK</name>
<keyword evidence="23" id="KW-0614">Plasmid</keyword>
<evidence type="ECO:0000256" key="18">
    <source>
        <dbReference type="ARBA" id="ARBA00049108"/>
    </source>
</evidence>
<evidence type="ECO:0000256" key="14">
    <source>
        <dbReference type="ARBA" id="ARBA00038849"/>
    </source>
</evidence>
<evidence type="ECO:0000256" key="22">
    <source>
        <dbReference type="SAM" id="MobiDB-lite"/>
    </source>
</evidence>
<evidence type="ECO:0000256" key="7">
    <source>
        <dbReference type="ARBA" id="ARBA00022857"/>
    </source>
</evidence>
<evidence type="ECO:0000256" key="19">
    <source>
        <dbReference type="ARBA" id="ARBA00049251"/>
    </source>
</evidence>
<keyword evidence="9" id="KW-0443">Lipid metabolism</keyword>
<comment type="catalytic activity">
    <reaction evidence="18">
        <text>(2E)-hexenoyl-CoA + NADPH + H(+) = hexanoyl-CoA + NADP(+)</text>
        <dbReference type="Rhea" id="RHEA:44956"/>
        <dbReference type="ChEBI" id="CHEBI:15378"/>
        <dbReference type="ChEBI" id="CHEBI:57783"/>
        <dbReference type="ChEBI" id="CHEBI:58349"/>
        <dbReference type="ChEBI" id="CHEBI:62077"/>
        <dbReference type="ChEBI" id="CHEBI:62620"/>
    </reaction>
    <physiologicalReaction direction="left-to-right" evidence="18">
        <dbReference type="Rhea" id="RHEA:44957"/>
    </physiologicalReaction>
</comment>
<sequence length="292" mass="30754">MLPGCYDGRCVFITGGGTGLGLAMALEFARAGASIAIASRKAEHRAAGLAALEAAGCRAATAVALDVRDADAVRRAFDAVEAALGPVDVLVNNAAGNFPVRAEAVSPRGWQAVIDIVLTGSFLCAREFARRRIAAGAEGAVLNILATYIDRGAPGHAHSAAAKAGVANLTRTLAVEWAPDGIRVNAIAPGLFPHADHAPAMRERRPEGYDAEWNRIPALRVGRVRELGWAATYLCSPYAAYVTGHVFTIDGGDRLNRSIRRPVFVPVREQLPDPDQPARPQDAAIPGDVIRS</sequence>
<evidence type="ECO:0000256" key="13">
    <source>
        <dbReference type="ARBA" id="ARBA00038622"/>
    </source>
</evidence>
<dbReference type="InterPro" id="IPR002347">
    <property type="entry name" value="SDR_fam"/>
</dbReference>
<comment type="catalytic activity">
    <reaction evidence="16">
        <text>(2E)-dodecenoyl-CoA + NADPH + H(+) = dodecanoyl-CoA + NADP(+)</text>
        <dbReference type="Rhea" id="RHEA:44964"/>
        <dbReference type="ChEBI" id="CHEBI:15378"/>
        <dbReference type="ChEBI" id="CHEBI:57330"/>
        <dbReference type="ChEBI" id="CHEBI:57375"/>
        <dbReference type="ChEBI" id="CHEBI:57783"/>
        <dbReference type="ChEBI" id="CHEBI:58349"/>
    </reaction>
    <physiologicalReaction direction="left-to-right" evidence="16">
        <dbReference type="Rhea" id="RHEA:44965"/>
    </physiologicalReaction>
</comment>
<comment type="catalytic activity">
    <reaction evidence="17">
        <text>(2E)-tetradecenoyl-CoA + NADPH + H(+) = tetradecanoyl-CoA + NADP(+)</text>
        <dbReference type="Rhea" id="RHEA:44968"/>
        <dbReference type="ChEBI" id="CHEBI:15378"/>
        <dbReference type="ChEBI" id="CHEBI:57385"/>
        <dbReference type="ChEBI" id="CHEBI:57783"/>
        <dbReference type="ChEBI" id="CHEBI:58349"/>
        <dbReference type="ChEBI" id="CHEBI:61405"/>
    </reaction>
    <physiologicalReaction direction="left-to-right" evidence="17">
        <dbReference type="Rhea" id="RHEA:44969"/>
    </physiologicalReaction>
</comment>
<evidence type="ECO:0000256" key="12">
    <source>
        <dbReference type="ARBA" id="ARBA00037124"/>
    </source>
</evidence>
<evidence type="ECO:0000256" key="3">
    <source>
        <dbReference type="ARBA" id="ARBA00006484"/>
    </source>
</evidence>
<organism evidence="23 24">
    <name type="scientific">Tistrella mobilis (strain KA081020-065)</name>
    <dbReference type="NCBI Taxonomy" id="1110502"/>
    <lineage>
        <taxon>Bacteria</taxon>
        <taxon>Pseudomonadati</taxon>
        <taxon>Pseudomonadota</taxon>
        <taxon>Alphaproteobacteria</taxon>
        <taxon>Geminicoccales</taxon>
        <taxon>Geminicoccaceae</taxon>
        <taxon>Tistrella</taxon>
    </lineage>
</organism>
<keyword evidence="5" id="KW-0597">Phosphoprotein</keyword>
<dbReference type="Gene3D" id="3.40.50.720">
    <property type="entry name" value="NAD(P)-binding Rossmann-like Domain"/>
    <property type="match status" value="1"/>
</dbReference>
<protein>
    <recommendedName>
        <fullName evidence="15">Peroxisomal trans-2-enoyl-CoA reductase</fullName>
        <ecNumber evidence="14">1.3.1.38</ecNumber>
    </recommendedName>
</protein>
<evidence type="ECO:0000256" key="16">
    <source>
        <dbReference type="ARBA" id="ARBA00047570"/>
    </source>
</evidence>
<dbReference type="PRINTS" id="PR00081">
    <property type="entry name" value="GDHRDH"/>
</dbReference>
<dbReference type="GO" id="GO:0019166">
    <property type="term" value="F:trans-2-enoyl-CoA reductase (NADPH) activity"/>
    <property type="evidence" value="ECO:0007669"/>
    <property type="project" value="UniProtKB-EC"/>
</dbReference>
<geneLocation type="plasmid" evidence="23 24">
    <name>pTM1</name>
</geneLocation>
<keyword evidence="11" id="KW-0275">Fatty acid biosynthesis</keyword>
<dbReference type="PANTHER" id="PTHR24317">
    <property type="entry name" value="PEROXISOMAL TRANS-2-ENOYL-COA REDUCTASE"/>
    <property type="match status" value="1"/>
</dbReference>
<comment type="similarity">
    <text evidence="3">Belongs to the short-chain dehydrogenases/reductases (SDR) family.</text>
</comment>
<dbReference type="InterPro" id="IPR036291">
    <property type="entry name" value="NAD(P)-bd_dom_sf"/>
</dbReference>
<evidence type="ECO:0000256" key="9">
    <source>
        <dbReference type="ARBA" id="ARBA00023098"/>
    </source>
</evidence>
<evidence type="ECO:0000256" key="17">
    <source>
        <dbReference type="ARBA" id="ARBA00048686"/>
    </source>
</evidence>
<proteinExistence type="inferred from homology"/>
<evidence type="ECO:0000313" key="23">
    <source>
        <dbReference type="EMBL" id="AFK55908.1"/>
    </source>
</evidence>
<dbReference type="HOGENOM" id="CLU_010194_1_2_5"/>
<evidence type="ECO:0000256" key="21">
    <source>
        <dbReference type="ARBA" id="ARBA00049559"/>
    </source>
</evidence>
<evidence type="ECO:0000256" key="11">
    <source>
        <dbReference type="ARBA" id="ARBA00023160"/>
    </source>
</evidence>
<dbReference type="EC" id="1.3.1.38" evidence="14"/>
<dbReference type="GO" id="GO:0006633">
    <property type="term" value="P:fatty acid biosynthetic process"/>
    <property type="evidence" value="ECO:0007669"/>
    <property type="project" value="UniProtKB-KW"/>
</dbReference>
<keyword evidence="4" id="KW-0444">Lipid biosynthesis</keyword>
<evidence type="ECO:0000256" key="20">
    <source>
        <dbReference type="ARBA" id="ARBA00049386"/>
    </source>
</evidence>
<dbReference type="Proteomes" id="UP000005258">
    <property type="component" value="Plasmid pTM1"/>
</dbReference>
<dbReference type="PANTHER" id="PTHR24317:SF7">
    <property type="entry name" value="PEROXISOMAL TRANS-2-ENOYL-COA REDUCTASE"/>
    <property type="match status" value="1"/>
</dbReference>
<dbReference type="PRINTS" id="PR00080">
    <property type="entry name" value="SDRFAMILY"/>
</dbReference>
<dbReference type="KEGG" id="tmo:TMO_a0505"/>
<dbReference type="InterPro" id="IPR052388">
    <property type="entry name" value="Peroxisomal_t2-enoyl-CoA_red"/>
</dbReference>
<comment type="catalytic activity">
    <reaction evidence="19">
        <text>a (2E)-enoyl-CoA + NADPH + H(+) = a 2,3-saturated acyl-CoA + NADP(+)</text>
        <dbReference type="Rhea" id="RHEA:33763"/>
        <dbReference type="ChEBI" id="CHEBI:15378"/>
        <dbReference type="ChEBI" id="CHEBI:57783"/>
        <dbReference type="ChEBI" id="CHEBI:58349"/>
        <dbReference type="ChEBI" id="CHEBI:58856"/>
        <dbReference type="ChEBI" id="CHEBI:65111"/>
        <dbReference type="EC" id="1.3.1.38"/>
    </reaction>
    <physiologicalReaction direction="left-to-right" evidence="19">
        <dbReference type="Rhea" id="RHEA:33764"/>
    </physiologicalReaction>
</comment>
<accession>I3TT20</accession>
<comment type="subcellular location">
    <subcellularLocation>
        <location evidence="1">Peroxisome</location>
    </subcellularLocation>
</comment>
<evidence type="ECO:0000256" key="4">
    <source>
        <dbReference type="ARBA" id="ARBA00022516"/>
    </source>
</evidence>
<dbReference type="Pfam" id="PF13561">
    <property type="entry name" value="adh_short_C2"/>
    <property type="match status" value="1"/>
</dbReference>
<keyword evidence="10" id="KW-0576">Peroxisome</keyword>
<dbReference type="FunFam" id="3.40.50.720:FF:000084">
    <property type="entry name" value="Short-chain dehydrogenase reductase"/>
    <property type="match status" value="1"/>
</dbReference>
<evidence type="ECO:0000256" key="1">
    <source>
        <dbReference type="ARBA" id="ARBA00004275"/>
    </source>
</evidence>
<evidence type="ECO:0000256" key="5">
    <source>
        <dbReference type="ARBA" id="ARBA00022553"/>
    </source>
</evidence>
<comment type="catalytic activity">
    <reaction evidence="20">
        <text>(2E)-decenoyl-CoA + NADPH + H(+) = decanoyl-CoA + NADP(+)</text>
        <dbReference type="Rhea" id="RHEA:44960"/>
        <dbReference type="ChEBI" id="CHEBI:15378"/>
        <dbReference type="ChEBI" id="CHEBI:57783"/>
        <dbReference type="ChEBI" id="CHEBI:58349"/>
        <dbReference type="ChEBI" id="CHEBI:61406"/>
        <dbReference type="ChEBI" id="CHEBI:61430"/>
    </reaction>
    <physiologicalReaction direction="left-to-right" evidence="20">
        <dbReference type="Rhea" id="RHEA:44961"/>
    </physiologicalReaction>
</comment>